<feature type="region of interest" description="Disordered" evidence="1">
    <location>
        <begin position="572"/>
        <end position="617"/>
    </location>
</feature>
<dbReference type="OrthoDB" id="5095531at2759"/>
<dbReference type="Proteomes" id="UP000054481">
    <property type="component" value="Unassembled WGS sequence"/>
</dbReference>
<name>A0A0F7ZHR4_9HYPO</name>
<keyword evidence="3" id="KW-1185">Reference proteome</keyword>
<dbReference type="EMBL" id="KQ030538">
    <property type="protein sequence ID" value="KJZ73096.1"/>
    <property type="molecule type" value="Genomic_DNA"/>
</dbReference>
<organism evidence="2 3">
    <name type="scientific">Hirsutella minnesotensis 3608</name>
    <dbReference type="NCBI Taxonomy" id="1043627"/>
    <lineage>
        <taxon>Eukaryota</taxon>
        <taxon>Fungi</taxon>
        <taxon>Dikarya</taxon>
        <taxon>Ascomycota</taxon>
        <taxon>Pezizomycotina</taxon>
        <taxon>Sordariomycetes</taxon>
        <taxon>Hypocreomycetidae</taxon>
        <taxon>Hypocreales</taxon>
        <taxon>Ophiocordycipitaceae</taxon>
        <taxon>Hirsutella</taxon>
    </lineage>
</organism>
<sequence>MPPEAGQPAAGDEPPGQQQAQRQPDHAFYMGQPLFQVAMDRAYRVEGLQAVRRPDRSEALQSVATETVITETVGTYSGSEHFTQLPNQAGAVVREPLTVVKVFRRASHIGAIEIFSADKPQTNKTALSRHTFYDYGLIEERLRPPIQTYVGFDARLASPATMCPPKVSAKDTPDYNRDNLAGLSIRSMEKGHAVGSKIVVPAPLAVPGNLAAWKKVIVSVKKGRFQEAVDELETWEIDSDTLQRALTDVIRSLAVRATPDLVVKIKPLSPYLAIQRNDNRLPDPNKPRGRGNYPPCDRVPSGLAFLWDQLRFKGFVLHIPFMGALDFPPELNQLLIDFALRHPHDIFHPEMMRLGVLLWYRIKKDASHWHEGWTDDDSKIEVPHLALFIIYTGIYFSWHEERQALSYMHIARFIIAAYNSDVAFSAKMSVRAEILDESRVIGLIEQTQSRWEGITLFDSQIIIPASWPGSAMIYPNGAGVQQPTATVIALCGLGNIKQYGLPTYNTASGTPEEQLFMEVAIPKVLVGVLCTGPGTELKPEDITDDVWRASKPGPIFLYRRYRCLGPIWEPHFSPPDPGTPPGRAITPAPKGDWRLSPAIEPRRCDGTRHEQGRVRLG</sequence>
<evidence type="ECO:0000313" key="2">
    <source>
        <dbReference type="EMBL" id="KJZ73096.1"/>
    </source>
</evidence>
<feature type="region of interest" description="Disordered" evidence="1">
    <location>
        <begin position="1"/>
        <end position="22"/>
    </location>
</feature>
<proteinExistence type="predicted"/>
<feature type="compositionally biased region" description="Basic and acidic residues" evidence="1">
    <location>
        <begin position="600"/>
        <end position="617"/>
    </location>
</feature>
<reference evidence="2 3" key="1">
    <citation type="journal article" date="2014" name="Genome Biol. Evol.">
        <title>Comparative genomics and transcriptomics analyses reveal divergent lifestyle features of nematode endoparasitic fungus Hirsutella minnesotensis.</title>
        <authorList>
            <person name="Lai Y."/>
            <person name="Liu K."/>
            <person name="Zhang X."/>
            <person name="Zhang X."/>
            <person name="Li K."/>
            <person name="Wang N."/>
            <person name="Shu C."/>
            <person name="Wu Y."/>
            <person name="Wang C."/>
            <person name="Bushley K.E."/>
            <person name="Xiang M."/>
            <person name="Liu X."/>
        </authorList>
    </citation>
    <scope>NUCLEOTIDE SEQUENCE [LARGE SCALE GENOMIC DNA]</scope>
    <source>
        <strain evidence="2 3">3608</strain>
    </source>
</reference>
<accession>A0A0F7ZHR4</accession>
<dbReference type="AlphaFoldDB" id="A0A0F7ZHR4"/>
<protein>
    <submittedName>
        <fullName evidence="2">Uncharacterized protein</fullName>
    </submittedName>
</protein>
<gene>
    <name evidence="2" type="ORF">HIM_07480</name>
</gene>
<evidence type="ECO:0000256" key="1">
    <source>
        <dbReference type="SAM" id="MobiDB-lite"/>
    </source>
</evidence>
<evidence type="ECO:0000313" key="3">
    <source>
        <dbReference type="Proteomes" id="UP000054481"/>
    </source>
</evidence>